<organism evidence="3 4">
    <name type="scientific">Paramecium tetraurelia</name>
    <dbReference type="NCBI Taxonomy" id="5888"/>
    <lineage>
        <taxon>Eukaryota</taxon>
        <taxon>Sar</taxon>
        <taxon>Alveolata</taxon>
        <taxon>Ciliophora</taxon>
        <taxon>Intramacronucleata</taxon>
        <taxon>Oligohymenophorea</taxon>
        <taxon>Peniculida</taxon>
        <taxon>Parameciidae</taxon>
        <taxon>Paramecium</taxon>
    </lineage>
</organism>
<dbReference type="SUPFAM" id="SSF48371">
    <property type="entry name" value="ARM repeat"/>
    <property type="match status" value="1"/>
</dbReference>
<evidence type="ECO:0000256" key="1">
    <source>
        <dbReference type="SAM" id="Coils"/>
    </source>
</evidence>
<feature type="coiled-coil region" evidence="1">
    <location>
        <begin position="320"/>
        <end position="371"/>
    </location>
</feature>
<dbReference type="Proteomes" id="UP000000600">
    <property type="component" value="Unassembled WGS sequence"/>
</dbReference>
<dbReference type="EMBL" id="CT868429">
    <property type="protein sequence ID" value="CAK82087.1"/>
    <property type="molecule type" value="Genomic_DNA"/>
</dbReference>
<feature type="region of interest" description="Disordered" evidence="2">
    <location>
        <begin position="154"/>
        <end position="178"/>
    </location>
</feature>
<keyword evidence="1" id="KW-0175">Coiled coil</keyword>
<sequence length="1013" mass="119122">METVFQVAFQVGKKEFQEQVYFQICNQFLKGKSMGSNKFLIKKNRMCKERRRLNININNNKKVCKFQINYNRLNYQRNMNFSYNTNKNLKIKIDTKLQCQQGVQLLLIKQKSRGKKRRILKKIRIRNLRYQFNQNKMLSVKMTFQLKLIYNQKKPKSSSSSSSSSSDDEKQNFQKKKEKNVKAVITETIIQEKQKTNYNQPLQQPIIQEQDNEQLKNQFQTQQVETSQSINRQENYVFELASANTVYNQPENANTEFQPQQEVSTFYQFESQRNNNLQQFEDQQPKITLQTELIQDSQRTAAFNLEFQEPNQQIEVEYVVQEKQGELQEVKNQMIELNSQQTADIQSFQQTQQIQEQLEQRVQQRNEFEDNYYSSQVVQNDQSSLNQQPILQNQQPNVGRWQISAIADLLQALQLILQNEQNQSRLPGVLKQFRQLIQSEKDAKDCHQLDITNQLLFIYSQSSYQAYQIDVEESLLAILQYHQILNDYETLIKWSDLQIARVSINLVRILIKAKETKFMRNRMINQKDIIILVNYLEDCWDEELVSVILTCLEGYCQNSKCAQLLYQYEVINHIKKWIQRLQKECFLLIGSLCLYNFAQKDLNDQSIYLIINKSINDQSIEIKQNAYYALSCLCYQNKEVQQQLLDSDLLFIILIDLEQKSEPKLIEVTAQLLTNVLYKIEQQKVESRILISLLIRQLQTQNTLNTLKWILRCLQSLCLLRSNSLISISESIFDILKKLLQNKALLRDLLQLYSTYSAQQLLPSEQVTVIKQIIQNNKDDSVIIEKSITVLNLSVKQYSKKICTLDNLQIFTQLIEQYKQNEKVISLILILIQNLACDKDNHSTINKSVVYNALEFFQDNQQINHFSQKIKTIISNQQIQPEQIQVQMKQIILDNPADKLARGFPLLVFTSSSDTKTGNLKVLPSNELFFQENSGDIKEKFRIRQVVDMNFKPNSNSSEYRLYQGSRFFNKDLFFTIRGKYNNKFNTISGQALLIEQKQELVSILEILYDKAS</sequence>
<name>A0DGC0_PARTE</name>
<evidence type="ECO:0000313" key="4">
    <source>
        <dbReference type="Proteomes" id="UP000000600"/>
    </source>
</evidence>
<keyword evidence="4" id="KW-1185">Reference proteome</keyword>
<reference evidence="3 4" key="1">
    <citation type="journal article" date="2006" name="Nature">
        <title>Global trends of whole-genome duplications revealed by the ciliate Paramecium tetraurelia.</title>
        <authorList>
            <consortium name="Genoscope"/>
            <person name="Aury J.-M."/>
            <person name="Jaillon O."/>
            <person name="Duret L."/>
            <person name="Noel B."/>
            <person name="Jubin C."/>
            <person name="Porcel B.M."/>
            <person name="Segurens B."/>
            <person name="Daubin V."/>
            <person name="Anthouard V."/>
            <person name="Aiach N."/>
            <person name="Arnaiz O."/>
            <person name="Billaut A."/>
            <person name="Beisson J."/>
            <person name="Blanc I."/>
            <person name="Bouhouche K."/>
            <person name="Camara F."/>
            <person name="Duharcourt S."/>
            <person name="Guigo R."/>
            <person name="Gogendeau D."/>
            <person name="Katinka M."/>
            <person name="Keller A.-M."/>
            <person name="Kissmehl R."/>
            <person name="Klotz C."/>
            <person name="Koll F."/>
            <person name="Le Moue A."/>
            <person name="Lepere C."/>
            <person name="Malinsky S."/>
            <person name="Nowacki M."/>
            <person name="Nowak J.K."/>
            <person name="Plattner H."/>
            <person name="Poulain J."/>
            <person name="Ruiz F."/>
            <person name="Serrano V."/>
            <person name="Zagulski M."/>
            <person name="Dessen P."/>
            <person name="Betermier M."/>
            <person name="Weissenbach J."/>
            <person name="Scarpelli C."/>
            <person name="Schachter V."/>
            <person name="Sperling L."/>
            <person name="Meyer E."/>
            <person name="Cohen J."/>
            <person name="Wincker P."/>
        </authorList>
    </citation>
    <scope>NUCLEOTIDE SEQUENCE [LARGE SCALE GENOMIC DNA]</scope>
    <source>
        <strain evidence="3 4">Stock d4-2</strain>
    </source>
</reference>
<dbReference type="InterPro" id="IPR016024">
    <property type="entry name" value="ARM-type_fold"/>
</dbReference>
<dbReference type="KEGG" id="ptm:GSPATT00002216001"/>
<dbReference type="RefSeq" id="XP_001449484.1">
    <property type="nucleotide sequence ID" value="XM_001449447.1"/>
</dbReference>
<dbReference type="GeneID" id="5035269"/>
<accession>A0DGC0</accession>
<dbReference type="HOGENOM" id="CLU_297468_0_0_1"/>
<evidence type="ECO:0008006" key="5">
    <source>
        <dbReference type="Google" id="ProtNLM"/>
    </source>
</evidence>
<dbReference type="InParanoid" id="A0DGC0"/>
<evidence type="ECO:0000313" key="3">
    <source>
        <dbReference type="EMBL" id="CAK82087.1"/>
    </source>
</evidence>
<protein>
    <recommendedName>
        <fullName evidence="5">Armadillo-type fold</fullName>
    </recommendedName>
</protein>
<dbReference type="AlphaFoldDB" id="A0DGC0"/>
<dbReference type="InterPro" id="IPR011989">
    <property type="entry name" value="ARM-like"/>
</dbReference>
<proteinExistence type="predicted"/>
<gene>
    <name evidence="3" type="ORF">GSPATT00002216001</name>
</gene>
<evidence type="ECO:0000256" key="2">
    <source>
        <dbReference type="SAM" id="MobiDB-lite"/>
    </source>
</evidence>
<dbReference type="STRING" id="5888.A0DGC0"/>
<dbReference type="Gene3D" id="1.25.10.10">
    <property type="entry name" value="Leucine-rich Repeat Variant"/>
    <property type="match status" value="1"/>
</dbReference>